<evidence type="ECO:0000259" key="6">
    <source>
        <dbReference type="PROSITE" id="PS50054"/>
    </source>
</evidence>
<feature type="domain" description="Tyrosine specific protein phosphatases" evidence="7">
    <location>
        <begin position="119"/>
        <end position="179"/>
    </location>
</feature>
<dbReference type="InterPro" id="IPR016130">
    <property type="entry name" value="Tyr_Pase_AS"/>
</dbReference>
<dbReference type="EC" id="3.6.1.52" evidence="1"/>
<evidence type="ECO:0000259" key="7">
    <source>
        <dbReference type="PROSITE" id="PS50056"/>
    </source>
</evidence>
<dbReference type="PROSITE" id="PS50056">
    <property type="entry name" value="TYR_PHOSPHATASE_2"/>
    <property type="match status" value="1"/>
</dbReference>
<keyword evidence="2" id="KW-0378">Hydrolase</keyword>
<keyword evidence="9" id="KW-1185">Reference proteome</keyword>
<dbReference type="AlphaFoldDB" id="A0A7X6DND3"/>
<evidence type="ECO:0000256" key="3">
    <source>
        <dbReference type="ARBA" id="ARBA00044949"/>
    </source>
</evidence>
<dbReference type="PROSITE" id="PS00383">
    <property type="entry name" value="TYR_PHOSPHATASE_1"/>
    <property type="match status" value="1"/>
</dbReference>
<dbReference type="RefSeq" id="WP_168058611.1">
    <property type="nucleotide sequence ID" value="NZ_VTOW01000001.1"/>
</dbReference>
<evidence type="ECO:0000256" key="1">
    <source>
        <dbReference type="ARBA" id="ARBA00012527"/>
    </source>
</evidence>
<dbReference type="InterPro" id="IPR004861">
    <property type="entry name" value="Siw14-like"/>
</dbReference>
<evidence type="ECO:0000256" key="5">
    <source>
        <dbReference type="ARBA" id="ARBA00047927"/>
    </source>
</evidence>
<dbReference type="PROSITE" id="PS51257">
    <property type="entry name" value="PROKAR_LIPOPROTEIN"/>
    <property type="match status" value="1"/>
</dbReference>
<accession>A0A7X6DND3</accession>
<gene>
    <name evidence="8" type="ORF">MNODULE_06340</name>
</gene>
<comment type="catalytic activity">
    <reaction evidence="5">
        <text>1,5-bis(diphospho)-1D-myo-inositol 2,3,4,6-tetrakisphosphate + H2O = 1-diphospho-1D-myo-inositol 2,3,4,5,6-pentakisphosphate + phosphate + 2 H(+)</text>
        <dbReference type="Rhea" id="RHEA:79699"/>
        <dbReference type="ChEBI" id="CHEBI:15377"/>
        <dbReference type="ChEBI" id="CHEBI:15378"/>
        <dbReference type="ChEBI" id="CHEBI:43474"/>
        <dbReference type="ChEBI" id="CHEBI:74946"/>
        <dbReference type="ChEBI" id="CHEBI:77983"/>
        <dbReference type="EC" id="3.6.1.52"/>
    </reaction>
    <physiologicalReaction direction="left-to-right" evidence="5">
        <dbReference type="Rhea" id="RHEA:79700"/>
    </physiologicalReaction>
</comment>
<dbReference type="Pfam" id="PF03162">
    <property type="entry name" value="Y_phosphatase2"/>
    <property type="match status" value="1"/>
</dbReference>
<protein>
    <recommendedName>
        <fullName evidence="1">diphosphoinositol-polyphosphate diphosphatase</fullName>
        <ecNumber evidence="1">3.6.1.52</ecNumber>
    </recommendedName>
</protein>
<comment type="caution">
    <text evidence="8">The sequence shown here is derived from an EMBL/GenBank/DDBJ whole genome shotgun (WGS) entry which is preliminary data.</text>
</comment>
<dbReference type="InterPro" id="IPR020422">
    <property type="entry name" value="TYR_PHOSPHATASE_DUAL_dom"/>
</dbReference>
<dbReference type="InterPro" id="IPR029021">
    <property type="entry name" value="Prot-tyrosine_phosphatase-like"/>
</dbReference>
<evidence type="ECO:0000256" key="2">
    <source>
        <dbReference type="ARBA" id="ARBA00022801"/>
    </source>
</evidence>
<comment type="catalytic activity">
    <reaction evidence="4">
        <text>5-diphospho-1D-myo-inositol 1,2,3,4,6-pentakisphosphate + H2O = 1D-myo-inositol hexakisphosphate + phosphate + H(+)</text>
        <dbReference type="Rhea" id="RHEA:22384"/>
        <dbReference type="ChEBI" id="CHEBI:15377"/>
        <dbReference type="ChEBI" id="CHEBI:15378"/>
        <dbReference type="ChEBI" id="CHEBI:43474"/>
        <dbReference type="ChEBI" id="CHEBI:58130"/>
        <dbReference type="ChEBI" id="CHEBI:58628"/>
        <dbReference type="EC" id="3.6.1.52"/>
    </reaction>
    <physiologicalReaction direction="left-to-right" evidence="4">
        <dbReference type="Rhea" id="RHEA:22385"/>
    </physiologicalReaction>
</comment>
<dbReference type="PANTHER" id="PTHR31126:SF72">
    <property type="entry name" value="DUAL SPECIFICITY PROTEIN PHOSPHATASE TPBA"/>
    <property type="match status" value="1"/>
</dbReference>
<dbReference type="Proteomes" id="UP000534783">
    <property type="component" value="Unassembled WGS sequence"/>
</dbReference>
<evidence type="ECO:0000256" key="4">
    <source>
        <dbReference type="ARBA" id="ARBA00047342"/>
    </source>
</evidence>
<dbReference type="GO" id="GO:0008486">
    <property type="term" value="F:diphosphoinositol-polyphosphate diphosphatase activity"/>
    <property type="evidence" value="ECO:0007669"/>
    <property type="project" value="UniProtKB-EC"/>
</dbReference>
<proteinExistence type="inferred from homology"/>
<reference evidence="8 9" key="1">
    <citation type="journal article" date="2020" name="Nature">
        <title>Bacterial chemolithoautotrophy via manganese oxidation.</title>
        <authorList>
            <person name="Yu H."/>
            <person name="Leadbetter J.R."/>
        </authorList>
    </citation>
    <scope>NUCLEOTIDE SEQUENCE [LARGE SCALE GENOMIC DNA]</scope>
    <source>
        <strain evidence="8 9">Mn-1</strain>
    </source>
</reference>
<dbReference type="PROSITE" id="PS50054">
    <property type="entry name" value="TYR_PHOSPHATASE_DUAL"/>
    <property type="match status" value="1"/>
</dbReference>
<name>A0A7X6DND3_9BACT</name>
<dbReference type="EMBL" id="VTOW01000001">
    <property type="protein sequence ID" value="NKE70355.1"/>
    <property type="molecule type" value="Genomic_DNA"/>
</dbReference>
<dbReference type="Gene3D" id="3.90.190.10">
    <property type="entry name" value="Protein tyrosine phosphatase superfamily"/>
    <property type="match status" value="1"/>
</dbReference>
<sequence>MAAGARIGKRIRGLFLLWGAIVLLVTGCATRPATPPTRSGPQPCDTCIEGVSNFSKVSPLLWRGAQPTEAGFRNLEAAGAKTIISLREHHDDLPLLEETKLNYLRIPMDAWNPEEAELVLFLTQLERLLKDPDSAPVFVHCAEGKDRTGYSIAAYRMLFENWTAEDAIHEMFDFRFNTVWFRNPGFLKRLDIERVRKRMQRAP</sequence>
<feature type="domain" description="Tyrosine-protein phosphatase" evidence="6">
    <location>
        <begin position="53"/>
        <end position="199"/>
    </location>
</feature>
<dbReference type="PANTHER" id="PTHR31126">
    <property type="entry name" value="TYROSINE-PROTEIN PHOSPHATASE"/>
    <property type="match status" value="1"/>
</dbReference>
<evidence type="ECO:0000313" key="9">
    <source>
        <dbReference type="Proteomes" id="UP000534783"/>
    </source>
</evidence>
<dbReference type="InterPro" id="IPR000387">
    <property type="entry name" value="Tyr_Pase_dom"/>
</dbReference>
<dbReference type="SUPFAM" id="SSF52799">
    <property type="entry name" value="(Phosphotyrosine protein) phosphatases II"/>
    <property type="match status" value="1"/>
</dbReference>
<dbReference type="GO" id="GO:0016791">
    <property type="term" value="F:phosphatase activity"/>
    <property type="evidence" value="ECO:0007669"/>
    <property type="project" value="TreeGrafter"/>
</dbReference>
<evidence type="ECO:0000313" key="8">
    <source>
        <dbReference type="EMBL" id="NKE70355.1"/>
    </source>
</evidence>
<comment type="similarity">
    <text evidence="3">Belongs to the protein-tyrosine phosphatase family. Atypical dual-specificity phosphatase Siw14-like subfamily.</text>
</comment>
<organism evidence="8 9">
    <name type="scientific">Candidatus Manganitrophus noduliformans</name>
    <dbReference type="NCBI Taxonomy" id="2606439"/>
    <lineage>
        <taxon>Bacteria</taxon>
        <taxon>Pseudomonadati</taxon>
        <taxon>Nitrospirota</taxon>
        <taxon>Nitrospiria</taxon>
        <taxon>Candidatus Troglogloeales</taxon>
        <taxon>Candidatus Manganitrophaceae</taxon>
        <taxon>Candidatus Manganitrophus</taxon>
    </lineage>
</organism>